<reference evidence="3 4" key="1">
    <citation type="submission" date="2024-08" db="EMBL/GenBank/DDBJ databases">
        <authorList>
            <person name="Lu H."/>
        </authorList>
    </citation>
    <scope>NUCLEOTIDE SEQUENCE [LARGE SCALE GENOMIC DNA]</scope>
    <source>
        <strain evidence="3 4">BYS87W</strain>
    </source>
</reference>
<evidence type="ECO:0000313" key="3">
    <source>
        <dbReference type="EMBL" id="MFG6466561.1"/>
    </source>
</evidence>
<name>A0ABW7GX61_9BURK</name>
<comment type="caution">
    <text evidence="3">The sequence shown here is derived from an EMBL/GenBank/DDBJ whole genome shotgun (WGS) entry which is preliminary data.</text>
</comment>
<organism evidence="3 4">
    <name type="scientific">Pelomonas baiyunensis</name>
    <dbReference type="NCBI Taxonomy" id="3299026"/>
    <lineage>
        <taxon>Bacteria</taxon>
        <taxon>Pseudomonadati</taxon>
        <taxon>Pseudomonadota</taxon>
        <taxon>Betaproteobacteria</taxon>
        <taxon>Burkholderiales</taxon>
        <taxon>Sphaerotilaceae</taxon>
        <taxon>Roseateles</taxon>
    </lineage>
</organism>
<feature type="chain" id="PRO_5046283660" evidence="2">
    <location>
        <begin position="24"/>
        <end position="211"/>
    </location>
</feature>
<accession>A0ABW7GX61</accession>
<dbReference type="Proteomes" id="UP001606303">
    <property type="component" value="Unassembled WGS sequence"/>
</dbReference>
<feature type="compositionally biased region" description="Low complexity" evidence="1">
    <location>
        <begin position="33"/>
        <end position="44"/>
    </location>
</feature>
<evidence type="ECO:0000256" key="2">
    <source>
        <dbReference type="SAM" id="SignalP"/>
    </source>
</evidence>
<feature type="signal peptide" evidence="2">
    <location>
        <begin position="1"/>
        <end position="23"/>
    </location>
</feature>
<keyword evidence="2" id="KW-0732">Signal</keyword>
<feature type="region of interest" description="Disordered" evidence="1">
    <location>
        <begin position="166"/>
        <end position="211"/>
    </location>
</feature>
<dbReference type="RefSeq" id="WP_394383353.1">
    <property type="nucleotide sequence ID" value="NZ_JBIGIB010000002.1"/>
</dbReference>
<sequence>MSYPVLRSAAAALVLAAALPALAQTTPAKPAAKPAAKAPAVKKPVAPPPEPVLTDADEPQLAAAERAYLGEYACEFKESVHIDKHPKVAGYINVAWKKQVITMKPVLSSTGALRLEDVTGRTLMIQIANKSMLLDTKIGQRLLDDCVHPEQEKLIAAAKAAKLADPEADAAEAARSGLGITPTAPETAAAPAPAAKPAKPANGAKPTKLSK</sequence>
<evidence type="ECO:0000313" key="4">
    <source>
        <dbReference type="Proteomes" id="UP001606303"/>
    </source>
</evidence>
<protein>
    <submittedName>
        <fullName evidence="3">Uncharacterized protein</fullName>
    </submittedName>
</protein>
<dbReference type="EMBL" id="JBIGIB010000002">
    <property type="protein sequence ID" value="MFG6466561.1"/>
    <property type="molecule type" value="Genomic_DNA"/>
</dbReference>
<gene>
    <name evidence="3" type="ORF">ACG01O_08090</name>
</gene>
<proteinExistence type="predicted"/>
<feature type="compositionally biased region" description="Low complexity" evidence="1">
    <location>
        <begin position="181"/>
        <end position="211"/>
    </location>
</feature>
<evidence type="ECO:0000256" key="1">
    <source>
        <dbReference type="SAM" id="MobiDB-lite"/>
    </source>
</evidence>
<feature type="region of interest" description="Disordered" evidence="1">
    <location>
        <begin position="33"/>
        <end position="55"/>
    </location>
</feature>
<keyword evidence="4" id="KW-1185">Reference proteome</keyword>